<protein>
    <recommendedName>
        <fullName evidence="10">ABC transporter domain-containing protein</fullName>
    </recommendedName>
</protein>
<organism evidence="11 12">
    <name type="scientific">Tetraparma gracilis</name>
    <dbReference type="NCBI Taxonomy" id="2962635"/>
    <lineage>
        <taxon>Eukaryota</taxon>
        <taxon>Sar</taxon>
        <taxon>Stramenopiles</taxon>
        <taxon>Ochrophyta</taxon>
        <taxon>Bolidophyceae</taxon>
        <taxon>Parmales</taxon>
        <taxon>Triparmaceae</taxon>
        <taxon>Tetraparma</taxon>
    </lineage>
</organism>
<feature type="transmembrane region" description="Helical" evidence="9">
    <location>
        <begin position="606"/>
        <end position="627"/>
    </location>
</feature>
<dbReference type="SUPFAM" id="SSF52540">
    <property type="entry name" value="P-loop containing nucleoside triphosphate hydrolases"/>
    <property type="match status" value="2"/>
</dbReference>
<evidence type="ECO:0000256" key="8">
    <source>
        <dbReference type="SAM" id="MobiDB-lite"/>
    </source>
</evidence>
<dbReference type="PROSITE" id="PS50893">
    <property type="entry name" value="ABC_TRANSPORTER_2"/>
    <property type="match status" value="2"/>
</dbReference>
<evidence type="ECO:0000256" key="6">
    <source>
        <dbReference type="ARBA" id="ARBA00022989"/>
    </source>
</evidence>
<dbReference type="Gene3D" id="3.40.50.300">
    <property type="entry name" value="P-loop containing nucleotide triphosphate hydrolases"/>
    <property type="match status" value="2"/>
</dbReference>
<dbReference type="InterPro" id="IPR017871">
    <property type="entry name" value="ABC_transporter-like_CS"/>
</dbReference>
<feature type="transmembrane region" description="Helical" evidence="9">
    <location>
        <begin position="1197"/>
        <end position="1224"/>
    </location>
</feature>
<name>A0ABQ6M6E6_9STRA</name>
<feature type="domain" description="ABC transporter" evidence="10">
    <location>
        <begin position="27"/>
        <end position="285"/>
    </location>
</feature>
<evidence type="ECO:0000256" key="1">
    <source>
        <dbReference type="ARBA" id="ARBA00004141"/>
    </source>
</evidence>
<feature type="compositionally biased region" description="Low complexity" evidence="8">
    <location>
        <begin position="725"/>
        <end position="743"/>
    </location>
</feature>
<feature type="region of interest" description="Disordered" evidence="8">
    <location>
        <begin position="642"/>
        <end position="664"/>
    </location>
</feature>
<evidence type="ECO:0000259" key="10">
    <source>
        <dbReference type="PROSITE" id="PS50893"/>
    </source>
</evidence>
<evidence type="ECO:0000256" key="4">
    <source>
        <dbReference type="ARBA" id="ARBA00022741"/>
    </source>
</evidence>
<feature type="compositionally biased region" description="Low complexity" evidence="8">
    <location>
        <begin position="646"/>
        <end position="663"/>
    </location>
</feature>
<evidence type="ECO:0000256" key="7">
    <source>
        <dbReference type="ARBA" id="ARBA00023136"/>
    </source>
</evidence>
<feature type="transmembrane region" description="Helical" evidence="9">
    <location>
        <begin position="464"/>
        <end position="485"/>
    </location>
</feature>
<comment type="subcellular location">
    <subcellularLocation>
        <location evidence="1">Membrane</location>
        <topology evidence="1">Multi-pass membrane protein</topology>
    </subcellularLocation>
</comment>
<evidence type="ECO:0000256" key="5">
    <source>
        <dbReference type="ARBA" id="ARBA00022840"/>
    </source>
</evidence>
<keyword evidence="7 9" id="KW-0472">Membrane</keyword>
<dbReference type="InterPro" id="IPR013525">
    <property type="entry name" value="ABC2_TM"/>
</dbReference>
<feature type="compositionally biased region" description="Acidic residues" evidence="8">
    <location>
        <begin position="702"/>
        <end position="712"/>
    </location>
</feature>
<feature type="transmembrane region" description="Helical" evidence="9">
    <location>
        <begin position="1266"/>
        <end position="1285"/>
    </location>
</feature>
<feature type="transmembrane region" description="Helical" evidence="9">
    <location>
        <begin position="501"/>
        <end position="520"/>
    </location>
</feature>
<evidence type="ECO:0000256" key="2">
    <source>
        <dbReference type="ARBA" id="ARBA00022448"/>
    </source>
</evidence>
<dbReference type="EMBL" id="BRYB01002490">
    <property type="protein sequence ID" value="GMI20409.1"/>
    <property type="molecule type" value="Genomic_DNA"/>
</dbReference>
<feature type="transmembrane region" description="Helical" evidence="9">
    <location>
        <begin position="426"/>
        <end position="452"/>
    </location>
</feature>
<feature type="transmembrane region" description="Helical" evidence="9">
    <location>
        <begin position="1352"/>
        <end position="1373"/>
    </location>
</feature>
<feature type="transmembrane region" description="Helical" evidence="9">
    <location>
        <begin position="1156"/>
        <end position="1177"/>
    </location>
</feature>
<evidence type="ECO:0000256" key="3">
    <source>
        <dbReference type="ARBA" id="ARBA00022692"/>
    </source>
</evidence>
<dbReference type="InterPro" id="IPR003439">
    <property type="entry name" value="ABC_transporter-like_ATP-bd"/>
</dbReference>
<evidence type="ECO:0000256" key="9">
    <source>
        <dbReference type="SAM" id="Phobius"/>
    </source>
</evidence>
<proteinExistence type="predicted"/>
<feature type="region of interest" description="Disordered" evidence="8">
    <location>
        <begin position="702"/>
        <end position="760"/>
    </location>
</feature>
<dbReference type="InterPro" id="IPR043926">
    <property type="entry name" value="ABCG_dom"/>
</dbReference>
<feature type="domain" description="ABC transporter" evidence="10">
    <location>
        <begin position="781"/>
        <end position="1033"/>
    </location>
</feature>
<dbReference type="PANTHER" id="PTHR48041:SF91">
    <property type="entry name" value="ABC TRANSPORTER G FAMILY MEMBER 28"/>
    <property type="match status" value="1"/>
</dbReference>
<dbReference type="SMART" id="SM00382">
    <property type="entry name" value="AAA"/>
    <property type="match status" value="2"/>
</dbReference>
<keyword evidence="12" id="KW-1185">Reference proteome</keyword>
<keyword evidence="6 9" id="KW-1133">Transmembrane helix</keyword>
<evidence type="ECO:0000313" key="11">
    <source>
        <dbReference type="EMBL" id="GMI20409.1"/>
    </source>
</evidence>
<dbReference type="InterPro" id="IPR003593">
    <property type="entry name" value="AAA+_ATPase"/>
</dbReference>
<feature type="transmembrane region" description="Helical" evidence="9">
    <location>
        <begin position="1236"/>
        <end position="1259"/>
    </location>
</feature>
<evidence type="ECO:0000313" key="12">
    <source>
        <dbReference type="Proteomes" id="UP001165060"/>
    </source>
</evidence>
<keyword evidence="2" id="KW-0813">Transport</keyword>
<accession>A0ABQ6M6E6</accession>
<dbReference type="CDD" id="cd03213">
    <property type="entry name" value="ABCG_EPDR"/>
    <property type="match status" value="1"/>
</dbReference>
<reference evidence="11 12" key="1">
    <citation type="journal article" date="2023" name="Commun. Biol.">
        <title>Genome analysis of Parmales, the sister group of diatoms, reveals the evolutionary specialization of diatoms from phago-mixotrophs to photoautotrophs.</title>
        <authorList>
            <person name="Ban H."/>
            <person name="Sato S."/>
            <person name="Yoshikawa S."/>
            <person name="Yamada K."/>
            <person name="Nakamura Y."/>
            <person name="Ichinomiya M."/>
            <person name="Sato N."/>
            <person name="Blanc-Mathieu R."/>
            <person name="Endo H."/>
            <person name="Kuwata A."/>
            <person name="Ogata H."/>
        </authorList>
    </citation>
    <scope>NUCLEOTIDE SEQUENCE [LARGE SCALE GENOMIC DNA]</scope>
</reference>
<dbReference type="Pfam" id="PF19055">
    <property type="entry name" value="ABC2_membrane_7"/>
    <property type="match status" value="1"/>
</dbReference>
<dbReference type="Proteomes" id="UP001165060">
    <property type="component" value="Unassembled WGS sequence"/>
</dbReference>
<feature type="transmembrane region" description="Helical" evidence="9">
    <location>
        <begin position="1127"/>
        <end position="1144"/>
    </location>
</feature>
<comment type="caution">
    <text evidence="11">The sequence shown here is derived from an EMBL/GenBank/DDBJ whole genome shotgun (WGS) entry which is preliminary data.</text>
</comment>
<gene>
    <name evidence="11" type="ORF">TeGR_g903</name>
</gene>
<dbReference type="Pfam" id="PF00005">
    <property type="entry name" value="ABC_tran"/>
    <property type="match status" value="2"/>
</dbReference>
<feature type="transmembrane region" description="Helical" evidence="9">
    <location>
        <begin position="532"/>
        <end position="552"/>
    </location>
</feature>
<dbReference type="Pfam" id="PF01061">
    <property type="entry name" value="ABC2_membrane"/>
    <property type="match status" value="2"/>
</dbReference>
<sequence length="1378" mass="150952">MSDQPPHIAITNLSYRLPDGPPPGSTRPLLDSLKYSLKPNQRQFTGKTLLKDVTFAVPQGSMVALMGPSGAGKSTLLDVIACRKSHGSLYGSLVVDGVSLTGGSPKERARSWEWVNTASAYVRQDDCHIAQLTVRETLRYAVRLRLSGANVSDADVDLRVKEVMETLGISHVAESMVGDSLTRGISGGQLKRLSIGVEIITKPDIIFLDEPTSGLDSAIALEVMTSVKQLVSAGRSVVCTIHQPSAECFALFSDLLLLSAGQVVYSGPAAAAPAYFESLGYTFDNVSNPADFIISVAGGATCTPHGDAETSFGASHVKTPSQLAELFRSSPRHAETLAHLRSLPAPAVVSPPPRSRSFWKSYKTLLARTHLSNVRNTAYTRAQIAKNLIVGSIAGCIFYGQGKLDSEVWDTSSNLPTAAGYNVVSILYFALLYAITGNLQAIPQIFGAKVLFERERSAGAYTTLPYFCSNVIVYLPLLFVTHVVFTNLTYWLVQLPTDLEIVLYLLVVTLLVNMISFYFSQLLAFSCSSSQVALGLFPIVFMFLSNFAGFTIQLNHINDGWLWAPYVSFPRWAYEGLVYTMFSVSKPDKYEELLSFYQFDDWNSMYTIYILVPYMVFVNLLVLYVMLPDRARIRIFNSKQEDPRLGGASSRNNSRASSVNGGALEDMVGGASSISGARPTTMVNKSVSMANGDDVILEVDDEDLSDREEDGDMDKSDLKSPLLDRSSQSSARPSSILRSPSLRGKNLPVGDPSNRRGSWSVEDFRRNSSGINLLSSRGLNVSFTDLNYEVVAPKHPLAAEDGRLKILKGAHGRAQAGEMVALMGASGAGKSTLLDVLAGRKTLAKGKASVSGALMFNGSERSRPIMRRSAYVTQDNVHLESITVQQTLAFAAALRMEASTPKTRLDRVLAVAKMLGLDGILENQVGGQLIRGISGGQLKRLSIAVEIISLPELIFLDEPTTGLDSAIAHEVMSAVRNLANNNRTVICTIHQPTPATFALFDKLLLMADGRTCFFGDVSDAPEYFCRSFGYKWDATKNGANPAEFVVAVAGGYEAPGLGSGELCDGFEKSDMHTSFKGNFDAMVQRDREVEAIMAPVSGTTYPTSLLAQCGTLARRQLMKTAQNKKPLIAGLLRHVVVALFYGGIYNGLTADQLLERLSLCFFSVMFVVMGNQQNIPIIFEERLLFYRERGAKIYGNLAYWVTGGVSVVPIAIFNTAVFVAIMYFMTGFRSDLENFLFFYLIVAITSLCGLFYCQLLAVVSPSQQSAITLFPATLFFFISFAGYIIQLPSLPTWLSRVPDISFVRWGFQALVINEFQGNTYIFPPKGPVTTEYQYEVFADQFGFSSYSKWDSVPFLLINMAVFRVLTFLALRYVRYENR</sequence>
<keyword evidence="3 9" id="KW-0812">Transmembrane</keyword>
<dbReference type="InterPro" id="IPR027417">
    <property type="entry name" value="P-loop_NTPase"/>
</dbReference>
<dbReference type="PROSITE" id="PS00211">
    <property type="entry name" value="ABC_TRANSPORTER_1"/>
    <property type="match status" value="2"/>
</dbReference>
<dbReference type="InterPro" id="IPR050352">
    <property type="entry name" value="ABCG_transporters"/>
</dbReference>
<dbReference type="PANTHER" id="PTHR48041">
    <property type="entry name" value="ABC TRANSPORTER G FAMILY MEMBER 28"/>
    <property type="match status" value="1"/>
</dbReference>
<keyword evidence="4" id="KW-0547">Nucleotide-binding</keyword>
<keyword evidence="5" id="KW-0067">ATP-binding</keyword>